<proteinExistence type="predicted"/>
<feature type="compositionally biased region" description="Polar residues" evidence="1">
    <location>
        <begin position="26"/>
        <end position="38"/>
    </location>
</feature>
<name>W6XZ98_COCC2</name>
<dbReference type="HOGENOM" id="CLU_1156203_0_0_1"/>
<dbReference type="AlphaFoldDB" id="W6XZ98"/>
<accession>W6XZ98</accession>
<feature type="compositionally biased region" description="Basic and acidic residues" evidence="1">
    <location>
        <begin position="1"/>
        <end position="22"/>
    </location>
</feature>
<organism evidence="2 3">
    <name type="scientific">Cochliobolus carbonum (strain 26-R-13)</name>
    <name type="common">Maize leaf spot fungus</name>
    <name type="synonym">Bipolaris zeicola</name>
    <dbReference type="NCBI Taxonomy" id="930089"/>
    <lineage>
        <taxon>Eukaryota</taxon>
        <taxon>Fungi</taxon>
        <taxon>Dikarya</taxon>
        <taxon>Ascomycota</taxon>
        <taxon>Pezizomycotina</taxon>
        <taxon>Dothideomycetes</taxon>
        <taxon>Pleosporomycetidae</taxon>
        <taxon>Pleosporales</taxon>
        <taxon>Pleosporineae</taxon>
        <taxon>Pleosporaceae</taxon>
        <taxon>Bipolaris</taxon>
    </lineage>
</organism>
<protein>
    <submittedName>
        <fullName evidence="2">Uncharacterized protein</fullName>
    </submittedName>
</protein>
<feature type="region of interest" description="Disordered" evidence="1">
    <location>
        <begin position="1"/>
        <end position="93"/>
    </location>
</feature>
<evidence type="ECO:0000256" key="1">
    <source>
        <dbReference type="SAM" id="MobiDB-lite"/>
    </source>
</evidence>
<dbReference type="KEGG" id="bze:COCCADRAFT_26765"/>
<evidence type="ECO:0000313" key="2">
    <source>
        <dbReference type="EMBL" id="EUC32797.1"/>
    </source>
</evidence>
<evidence type="ECO:0000313" key="3">
    <source>
        <dbReference type="Proteomes" id="UP000053841"/>
    </source>
</evidence>
<dbReference type="GeneID" id="19146059"/>
<dbReference type="OrthoDB" id="10503109at2759"/>
<reference evidence="2 3" key="1">
    <citation type="journal article" date="2013" name="PLoS Genet.">
        <title>Comparative genome structure, secondary metabolite, and effector coding capacity across Cochliobolus pathogens.</title>
        <authorList>
            <person name="Condon B.J."/>
            <person name="Leng Y."/>
            <person name="Wu D."/>
            <person name="Bushley K.E."/>
            <person name="Ohm R.A."/>
            <person name="Otillar R."/>
            <person name="Martin J."/>
            <person name="Schackwitz W."/>
            <person name="Grimwood J."/>
            <person name="MohdZainudin N."/>
            <person name="Xue C."/>
            <person name="Wang R."/>
            <person name="Manning V.A."/>
            <person name="Dhillon B."/>
            <person name="Tu Z.J."/>
            <person name="Steffenson B.J."/>
            <person name="Salamov A."/>
            <person name="Sun H."/>
            <person name="Lowry S."/>
            <person name="LaButti K."/>
            <person name="Han J."/>
            <person name="Copeland A."/>
            <person name="Lindquist E."/>
            <person name="Barry K."/>
            <person name="Schmutz J."/>
            <person name="Baker S.E."/>
            <person name="Ciuffetti L.M."/>
            <person name="Grigoriev I.V."/>
            <person name="Zhong S."/>
            <person name="Turgeon B.G."/>
        </authorList>
    </citation>
    <scope>NUCLEOTIDE SEQUENCE [LARGE SCALE GENOMIC DNA]</scope>
    <source>
        <strain evidence="2 3">26-R-13</strain>
    </source>
</reference>
<sequence length="240" mass="26190">MAVPRRLSDRRWGSASRCRDEADSVFGQQQRGIRSVQGTRAREQASWMESRQGLRHDKALALAGLPPGPLQPRNTGASDKPPPPGGKRRPAPLPPCLPADWAGRDWLPRTTPSPRAAVMEIMGIRPSPAAGTRRLQGPYQQPSISAPHAAPSVLPCLAPTTPHWRYRAAGVVTPPPKKVRLRCVQVEGTKLRTINSLDTRVCPTGSLCKTSIPQWTNMPHHPKRDVSTATPCPAWTSPHP</sequence>
<feature type="compositionally biased region" description="Pro residues" evidence="1">
    <location>
        <begin position="80"/>
        <end position="93"/>
    </location>
</feature>
<feature type="region of interest" description="Disordered" evidence="1">
    <location>
        <begin position="219"/>
        <end position="240"/>
    </location>
</feature>
<gene>
    <name evidence="2" type="ORF">COCCADRAFT_26765</name>
</gene>
<keyword evidence="3" id="KW-1185">Reference proteome</keyword>
<dbReference type="EMBL" id="KI964624">
    <property type="protein sequence ID" value="EUC32797.1"/>
    <property type="molecule type" value="Genomic_DNA"/>
</dbReference>
<dbReference type="Proteomes" id="UP000053841">
    <property type="component" value="Unassembled WGS sequence"/>
</dbReference>
<dbReference type="RefSeq" id="XP_007712882.1">
    <property type="nucleotide sequence ID" value="XM_007714692.1"/>
</dbReference>